<sequence>MAAKLLHAWLQNRHQTLFPLSLNLRNLPPAQRHLLIHSLVASARMTGIAATALPPLLPAIGGQNEAETLQAALGHPCPLADLLEALREQELGAYAYTLALLVGSAGRGGLVEAWLNYLAFFFALPAEVLADLRRRGGWRRITPSR</sequence>
<evidence type="ECO:0000313" key="1">
    <source>
        <dbReference type="EMBL" id="ONG53984.1"/>
    </source>
</evidence>
<protein>
    <submittedName>
        <fullName evidence="1">Uncharacterized protein</fullName>
    </submittedName>
</protein>
<proteinExistence type="predicted"/>
<reference evidence="1 2" key="1">
    <citation type="submission" date="2016-10" db="EMBL/GenBank/DDBJ databases">
        <title>Draft Genome sequence of Roseomonas sp. strain M3.</title>
        <authorList>
            <person name="Subhash Y."/>
            <person name="Lee S."/>
        </authorList>
    </citation>
    <scope>NUCLEOTIDE SEQUENCE [LARGE SCALE GENOMIC DNA]</scope>
    <source>
        <strain evidence="1 2">M3</strain>
    </source>
</reference>
<gene>
    <name evidence="1" type="ORF">BKE38_10940</name>
</gene>
<comment type="caution">
    <text evidence="1">The sequence shown here is derived from an EMBL/GenBank/DDBJ whole genome shotgun (WGS) entry which is preliminary data.</text>
</comment>
<dbReference type="Proteomes" id="UP000188879">
    <property type="component" value="Unassembled WGS sequence"/>
</dbReference>
<dbReference type="EMBL" id="MLCO01000090">
    <property type="protein sequence ID" value="ONG53984.1"/>
    <property type="molecule type" value="Genomic_DNA"/>
</dbReference>
<keyword evidence="2" id="KW-1185">Reference proteome</keyword>
<accession>A0A1V2H3W8</accession>
<dbReference type="AlphaFoldDB" id="A0A1V2H3W8"/>
<name>A0A1V2H3W8_9PROT</name>
<organism evidence="1 2">
    <name type="scientific">Teichococcus deserti</name>
    <dbReference type="NCBI Taxonomy" id="1817963"/>
    <lineage>
        <taxon>Bacteria</taxon>
        <taxon>Pseudomonadati</taxon>
        <taxon>Pseudomonadota</taxon>
        <taxon>Alphaproteobacteria</taxon>
        <taxon>Acetobacterales</taxon>
        <taxon>Roseomonadaceae</taxon>
        <taxon>Roseomonas</taxon>
    </lineage>
</organism>
<evidence type="ECO:0000313" key="2">
    <source>
        <dbReference type="Proteomes" id="UP000188879"/>
    </source>
</evidence>